<evidence type="ECO:0000256" key="2">
    <source>
        <dbReference type="SAM" id="Phobius"/>
    </source>
</evidence>
<keyword evidence="2" id="KW-1133">Transmembrane helix</keyword>
<keyword evidence="2" id="KW-0812">Transmembrane</keyword>
<dbReference type="PANTHER" id="PTHR42924">
    <property type="entry name" value="EXONUCLEASE"/>
    <property type="match status" value="1"/>
</dbReference>
<dbReference type="STRING" id="52.CMC5_062680"/>
<dbReference type="EMBL" id="CP012159">
    <property type="protein sequence ID" value="AKT42045.1"/>
    <property type="molecule type" value="Genomic_DNA"/>
</dbReference>
<dbReference type="KEGG" id="ccro:CMC5_062680"/>
<gene>
    <name evidence="4" type="ORF">CMC5_062680</name>
</gene>
<reference evidence="4 5" key="1">
    <citation type="submission" date="2015-07" db="EMBL/GenBank/DDBJ databases">
        <title>Genome analysis of myxobacterium Chondromyces crocatus Cm c5 reveals a high potential for natural compound synthesis and the genetic basis for the loss of fruiting body formation.</title>
        <authorList>
            <person name="Zaburannyi N."/>
            <person name="Bunk B."/>
            <person name="Maier J."/>
            <person name="Overmann J."/>
            <person name="Mueller R."/>
        </authorList>
    </citation>
    <scope>NUCLEOTIDE SEQUENCE [LARGE SCALE GENOMIC DNA]</scope>
    <source>
        <strain evidence="4 5">Cm c5</strain>
    </source>
</reference>
<dbReference type="InterPro" id="IPR016195">
    <property type="entry name" value="Pol/histidinol_Pase-like"/>
</dbReference>
<evidence type="ECO:0000256" key="1">
    <source>
        <dbReference type="SAM" id="MobiDB-lite"/>
    </source>
</evidence>
<dbReference type="PANTHER" id="PTHR42924:SF11">
    <property type="entry name" value="POLYMERASE_HISTIDINOL PHOSPHATASE N-TERMINAL DOMAIN-CONTAINING PROTEIN"/>
    <property type="match status" value="1"/>
</dbReference>
<feature type="region of interest" description="Disordered" evidence="1">
    <location>
        <begin position="1"/>
        <end position="30"/>
    </location>
</feature>
<evidence type="ECO:0000259" key="3">
    <source>
        <dbReference type="SMART" id="SM00481"/>
    </source>
</evidence>
<protein>
    <recommendedName>
        <fullName evidence="3">Polymerase/histidinol phosphatase N-terminal domain-containing protein</fullName>
    </recommendedName>
</protein>
<dbReference type="GO" id="GO:0004534">
    <property type="term" value="F:5'-3' RNA exonuclease activity"/>
    <property type="evidence" value="ECO:0007669"/>
    <property type="project" value="TreeGrafter"/>
</dbReference>
<dbReference type="NCBIfam" id="NF038032">
    <property type="entry name" value="CehA_McbA_metalo"/>
    <property type="match status" value="1"/>
</dbReference>
<evidence type="ECO:0000313" key="5">
    <source>
        <dbReference type="Proteomes" id="UP000067626"/>
    </source>
</evidence>
<evidence type="ECO:0000313" key="4">
    <source>
        <dbReference type="EMBL" id="AKT42045.1"/>
    </source>
</evidence>
<dbReference type="SUPFAM" id="SSF89550">
    <property type="entry name" value="PHP domain-like"/>
    <property type="match status" value="1"/>
</dbReference>
<organism evidence="4 5">
    <name type="scientific">Chondromyces crocatus</name>
    <dbReference type="NCBI Taxonomy" id="52"/>
    <lineage>
        <taxon>Bacteria</taxon>
        <taxon>Pseudomonadati</taxon>
        <taxon>Myxococcota</taxon>
        <taxon>Polyangia</taxon>
        <taxon>Polyangiales</taxon>
        <taxon>Polyangiaceae</taxon>
        <taxon>Chondromyces</taxon>
    </lineage>
</organism>
<dbReference type="AlphaFoldDB" id="A0A0K1EMB3"/>
<dbReference type="RefSeq" id="WP_156338980.1">
    <property type="nucleotide sequence ID" value="NZ_CP012159.1"/>
</dbReference>
<feature type="compositionally biased region" description="Polar residues" evidence="1">
    <location>
        <begin position="1"/>
        <end position="25"/>
    </location>
</feature>
<sequence>MSHSSRPAPSTSLRPVPSTASVLEESNTRPRKRRLRFAVAGVALTTLLIGGFMIRRVESSEAPDLAREQLPTTPPRFAEQLDVSVFQRGNLHTHSARTDGDSPAQLVAAWYRNHGYQFLALTDHNSFMDGARPPETQEHDFVLIPGEEITMIAASQPVHVNALCTKERIGGGTFRTPGAALSWATSKILEQDGIALVNHPNFHWALEPEHIAEAKGAQLLEIFSGHPHVRSDGDATHTSAESKWEHMISSGHAMAAVAVDDMHALNPTSKNVPQAGPGIAWVEVFAEETSQEAICAALKAGQLYASAGPRIKRLTVSGDELSIELPSADIKVEFLDRWGLLLAIEPPTPTEQGTAYRSTYRLRGPEHYVRARLTAPNGTRAWTQPYWVTR</sequence>
<keyword evidence="5" id="KW-1185">Reference proteome</keyword>
<dbReference type="InterPro" id="IPR003141">
    <property type="entry name" value="Pol/His_phosphatase_N"/>
</dbReference>
<dbReference type="GO" id="GO:0035312">
    <property type="term" value="F:5'-3' DNA exonuclease activity"/>
    <property type="evidence" value="ECO:0007669"/>
    <property type="project" value="TreeGrafter"/>
</dbReference>
<name>A0A0K1EMB3_CHOCO</name>
<dbReference type="OrthoDB" id="9808747at2"/>
<proteinExistence type="predicted"/>
<dbReference type="Proteomes" id="UP000067626">
    <property type="component" value="Chromosome"/>
</dbReference>
<keyword evidence="2" id="KW-0472">Membrane</keyword>
<feature type="domain" description="Polymerase/histidinol phosphatase N-terminal" evidence="3">
    <location>
        <begin position="89"/>
        <end position="153"/>
    </location>
</feature>
<dbReference type="Gene3D" id="3.20.20.140">
    <property type="entry name" value="Metal-dependent hydrolases"/>
    <property type="match status" value="1"/>
</dbReference>
<dbReference type="InterPro" id="IPR052018">
    <property type="entry name" value="PHP_domain"/>
</dbReference>
<feature type="transmembrane region" description="Helical" evidence="2">
    <location>
        <begin position="35"/>
        <end position="54"/>
    </location>
</feature>
<dbReference type="SMART" id="SM00481">
    <property type="entry name" value="POLIIIAc"/>
    <property type="match status" value="1"/>
</dbReference>
<accession>A0A0K1EMB3</accession>